<dbReference type="CDD" id="cd05497">
    <property type="entry name" value="Bromo_Brdt_I_like"/>
    <property type="match status" value="1"/>
</dbReference>
<evidence type="ECO:0000256" key="7">
    <source>
        <dbReference type="ARBA" id="ARBA00023242"/>
    </source>
</evidence>
<evidence type="ECO:0000256" key="3">
    <source>
        <dbReference type="ARBA" id="ARBA00022853"/>
    </source>
</evidence>
<keyword evidence="5 9" id="KW-0103">Bromodomain</keyword>
<dbReference type="AlphaFoldDB" id="A0A8C6SIV4"/>
<feature type="domain" description="NET" evidence="13">
    <location>
        <begin position="482"/>
        <end position="564"/>
    </location>
</feature>
<dbReference type="FunFam" id="1.20.920.10:FF:000002">
    <property type="entry name" value="Bromodomain-containing protein 4"/>
    <property type="match status" value="1"/>
</dbReference>
<accession>A0A8C6SIV4</accession>
<dbReference type="Gene3D" id="1.20.920.10">
    <property type="entry name" value="Bromodomain-like"/>
    <property type="match status" value="2"/>
</dbReference>
<dbReference type="SMART" id="SM00297">
    <property type="entry name" value="BROMO"/>
    <property type="match status" value="2"/>
</dbReference>
<dbReference type="InterPro" id="IPR001487">
    <property type="entry name" value="Bromodomain"/>
</dbReference>
<dbReference type="Pfam" id="PF00439">
    <property type="entry name" value="Bromodomain"/>
    <property type="match status" value="2"/>
</dbReference>
<dbReference type="InterPro" id="IPR018359">
    <property type="entry name" value="Bromodomain_CS"/>
</dbReference>
<dbReference type="Gene3D" id="1.20.1270.220">
    <property type="match status" value="1"/>
</dbReference>
<dbReference type="PANTHER" id="PTHR22880">
    <property type="entry name" value="FALZ-RELATED BROMODOMAIN-CONTAINING PROTEINS"/>
    <property type="match status" value="1"/>
</dbReference>
<dbReference type="PROSITE" id="PS00633">
    <property type="entry name" value="BROMODOMAIN_1"/>
    <property type="match status" value="2"/>
</dbReference>
<evidence type="ECO:0000256" key="6">
    <source>
        <dbReference type="ARBA" id="ARBA00023163"/>
    </source>
</evidence>
<comment type="similarity">
    <text evidence="8">Belongs to the BET family.</text>
</comment>
<dbReference type="GO" id="GO:0006338">
    <property type="term" value="P:chromatin remodeling"/>
    <property type="evidence" value="ECO:0007669"/>
    <property type="project" value="TreeGrafter"/>
</dbReference>
<evidence type="ECO:0000313" key="15">
    <source>
        <dbReference type="Proteomes" id="UP000694523"/>
    </source>
</evidence>
<evidence type="ECO:0000256" key="4">
    <source>
        <dbReference type="ARBA" id="ARBA00023015"/>
    </source>
</evidence>
<dbReference type="Proteomes" id="UP000694523">
    <property type="component" value="Unplaced"/>
</dbReference>
<dbReference type="InterPro" id="IPR050935">
    <property type="entry name" value="Bromo_chromatin_reader"/>
</dbReference>
<evidence type="ECO:0000256" key="9">
    <source>
        <dbReference type="PROSITE-ProRule" id="PRU00035"/>
    </source>
</evidence>
<dbReference type="InterPro" id="IPR038336">
    <property type="entry name" value="NET_sf"/>
</dbReference>
<feature type="region of interest" description="Disordered" evidence="11">
    <location>
        <begin position="393"/>
        <end position="417"/>
    </location>
</feature>
<keyword evidence="7" id="KW-0539">Nucleus</keyword>
<keyword evidence="2" id="KW-0677">Repeat</keyword>
<name>A0A8C6SIV4_9GOBI</name>
<feature type="region of interest" description="Disordered" evidence="11">
    <location>
        <begin position="237"/>
        <end position="257"/>
    </location>
</feature>
<evidence type="ECO:0000256" key="8">
    <source>
        <dbReference type="ARBA" id="ARBA00044509"/>
    </source>
</evidence>
<dbReference type="CDD" id="cd05498">
    <property type="entry name" value="Bromo_Brdt_II_like"/>
    <property type="match status" value="1"/>
</dbReference>
<dbReference type="Ensembl" id="ENSNMLT00000006762.1">
    <property type="protein sequence ID" value="ENSNMLP00000005898.1"/>
    <property type="gene ID" value="ENSNMLG00000004335.1"/>
</dbReference>
<evidence type="ECO:0000256" key="1">
    <source>
        <dbReference type="ARBA" id="ARBA00004123"/>
    </source>
</evidence>
<feature type="coiled-coil region" evidence="10">
    <location>
        <begin position="424"/>
        <end position="476"/>
    </location>
</feature>
<dbReference type="InterPro" id="IPR043508">
    <property type="entry name" value="Bromo_Brdt_I"/>
</dbReference>
<dbReference type="InterPro" id="IPR043509">
    <property type="entry name" value="Bromo_Brdt_II"/>
</dbReference>
<evidence type="ECO:0000259" key="13">
    <source>
        <dbReference type="PROSITE" id="PS51525"/>
    </source>
</evidence>
<dbReference type="FunFam" id="1.20.920.10:FF:000003">
    <property type="entry name" value="Bromodomain-containing protein 2"/>
    <property type="match status" value="1"/>
</dbReference>
<dbReference type="PANTHER" id="PTHR22880:SF143">
    <property type="entry name" value="BROMODOMAIN-CONTAINING PROTEIN 4"/>
    <property type="match status" value="1"/>
</dbReference>
<evidence type="ECO:0000256" key="10">
    <source>
        <dbReference type="SAM" id="Coils"/>
    </source>
</evidence>
<protein>
    <recommendedName>
        <fullName evidence="16">Bromodomain testis-specific protein</fullName>
    </recommendedName>
</protein>
<keyword evidence="6" id="KW-0804">Transcription</keyword>
<dbReference type="GO" id="GO:0006355">
    <property type="term" value="P:regulation of DNA-templated transcription"/>
    <property type="evidence" value="ECO:0007669"/>
    <property type="project" value="TreeGrafter"/>
</dbReference>
<dbReference type="PROSITE" id="PS50014">
    <property type="entry name" value="BROMODOMAIN_2"/>
    <property type="match status" value="2"/>
</dbReference>
<evidence type="ECO:0000256" key="5">
    <source>
        <dbReference type="ARBA" id="ARBA00023117"/>
    </source>
</evidence>
<dbReference type="GO" id="GO:0000785">
    <property type="term" value="C:chromatin"/>
    <property type="evidence" value="ECO:0007669"/>
    <property type="project" value="TreeGrafter"/>
</dbReference>
<feature type="domain" description="Bromo" evidence="12">
    <location>
        <begin position="283"/>
        <end position="355"/>
    </location>
</feature>
<organism evidence="14 15">
    <name type="scientific">Neogobius melanostomus</name>
    <name type="common">round goby</name>
    <dbReference type="NCBI Taxonomy" id="47308"/>
    <lineage>
        <taxon>Eukaryota</taxon>
        <taxon>Metazoa</taxon>
        <taxon>Chordata</taxon>
        <taxon>Craniata</taxon>
        <taxon>Vertebrata</taxon>
        <taxon>Euteleostomi</taxon>
        <taxon>Actinopterygii</taxon>
        <taxon>Neopterygii</taxon>
        <taxon>Teleostei</taxon>
        <taxon>Neoteleostei</taxon>
        <taxon>Acanthomorphata</taxon>
        <taxon>Gobiaria</taxon>
        <taxon>Gobiiformes</taxon>
        <taxon>Gobioidei</taxon>
        <taxon>Gobiidae</taxon>
        <taxon>Benthophilinae</taxon>
        <taxon>Neogobiini</taxon>
        <taxon>Neogobius</taxon>
    </lineage>
</organism>
<dbReference type="PROSITE" id="PS51525">
    <property type="entry name" value="NET"/>
    <property type="match status" value="1"/>
</dbReference>
<keyword evidence="10" id="KW-0175">Coiled coil</keyword>
<feature type="region of interest" description="Disordered" evidence="11">
    <location>
        <begin position="759"/>
        <end position="860"/>
    </location>
</feature>
<dbReference type="FunFam" id="1.20.1270.220:FF:000001">
    <property type="entry name" value="bromodomain-containing protein 2 isoform X1"/>
    <property type="match status" value="1"/>
</dbReference>
<feature type="compositionally biased region" description="Polar residues" evidence="11">
    <location>
        <begin position="620"/>
        <end position="643"/>
    </location>
</feature>
<comment type="subcellular location">
    <subcellularLocation>
        <location evidence="1">Nucleus</location>
    </subcellularLocation>
</comment>
<dbReference type="InterPro" id="IPR036427">
    <property type="entry name" value="Bromodomain-like_sf"/>
</dbReference>
<dbReference type="SUPFAM" id="SSF47370">
    <property type="entry name" value="Bromodomain"/>
    <property type="match status" value="2"/>
</dbReference>
<keyword evidence="3" id="KW-0156">Chromatin regulator</keyword>
<dbReference type="InterPro" id="IPR027353">
    <property type="entry name" value="NET_dom"/>
</dbReference>
<reference evidence="14" key="1">
    <citation type="submission" date="2025-08" db="UniProtKB">
        <authorList>
            <consortium name="Ensembl"/>
        </authorList>
    </citation>
    <scope>IDENTIFICATION</scope>
</reference>
<dbReference type="Pfam" id="PF17105">
    <property type="entry name" value="BRD4_CDT"/>
    <property type="match status" value="1"/>
</dbReference>
<keyword evidence="4" id="KW-0805">Transcription regulation</keyword>
<evidence type="ECO:0000256" key="2">
    <source>
        <dbReference type="ARBA" id="ARBA00022737"/>
    </source>
</evidence>
<feature type="domain" description="Bromo" evidence="12">
    <location>
        <begin position="44"/>
        <end position="116"/>
    </location>
</feature>
<dbReference type="GO" id="GO:0005634">
    <property type="term" value="C:nucleus"/>
    <property type="evidence" value="ECO:0007669"/>
    <property type="project" value="UniProtKB-SubCell"/>
</dbReference>
<keyword evidence="15" id="KW-1185">Reference proteome</keyword>
<evidence type="ECO:0000313" key="14">
    <source>
        <dbReference type="Ensembl" id="ENSNMLP00000005898.1"/>
    </source>
</evidence>
<reference evidence="14" key="2">
    <citation type="submission" date="2025-09" db="UniProtKB">
        <authorList>
            <consortium name="Ensembl"/>
        </authorList>
    </citation>
    <scope>IDENTIFICATION</scope>
</reference>
<dbReference type="PRINTS" id="PR00503">
    <property type="entry name" value="BROMODOMAIN"/>
</dbReference>
<sequence>MSDVKACPTVIRNPPPPECVNPKKPGRVTNQLQYLERVVLKALWKHNFSWPFRQPVDAVALHIPDYYKIITNPMDLGTIKKRLQNKYYWKAFECIKDFNAMFTNCYMYNRPGDDIVFMAQNLEKLFLQKIAKMPKDECDINEYIGKSAVKLKNSGCTGDAKHKPAVSEVVVQQTVTVFPPDNDCTPNKVPKTPNGLFTSCFLKIFQTSKCLKRKADTPLPSAVPRVELLSVSEPSTSCPLRKGSGRPIIPPKKDLPTDEVKKSRMSEQLRSCNNILKELFSKRHYAYAWAFYTPVDAVALGLHDYHEVIKQPMDLGTVRKKMDERLYADAKEFAADIRLMFSNCYKYNQPSEEVVHMARKLQEVFEARYAKIPMEPGSSVPVQKIQKVKEERVVNVPASGSSDSDSPSETENSTEDVATQLTNLEEWLKEMSEHLRRMKSKKKDKLRKDKKSKKIIAKLKRKSTKYKSLLEQMKQKKSLKYLQYEEELKSPMSYQEKKKLKLDINRLPGDRLGKLVRIIHEREVCFRDSTLEEIEVDFEVLKNSTLRELQKYVSSCLKKESLSKCLTQNHCLKMICECFVVPPTKRRSNDKVTKATCADSKSPSGPEDLSSGLVRPCPLVQSSVTESKTQSKQPPTDCNSNELHISPPDLSALISPMASPGIILDWATTTRFEQEPVLSPLSDSPVPLKDESFRHSEDFTCTSSRNVSEEDRPLSLKKDIVLKNAESWAKVVRESVTSVPIKSSRESFQQFRKAAIEKEEREKELKRKQMEEHTDKEAHENNSLPGPVKSQMLPSPEKPASPQTPQAICTDLLSEIMKDAELLKPPSPQESQVAPSSSPVDREREIARRKEQERRRREAMCGIDMSMQRDIMTSFELNLD</sequence>
<feature type="compositionally biased region" description="Basic and acidic residues" evidence="11">
    <location>
        <begin position="759"/>
        <end position="780"/>
    </location>
</feature>
<evidence type="ECO:0008006" key="16">
    <source>
        <dbReference type="Google" id="ProtNLM"/>
    </source>
</evidence>
<evidence type="ECO:0000259" key="12">
    <source>
        <dbReference type="PROSITE" id="PS50014"/>
    </source>
</evidence>
<evidence type="ECO:0000256" key="11">
    <source>
        <dbReference type="SAM" id="MobiDB-lite"/>
    </source>
</evidence>
<feature type="region of interest" description="Disordered" evidence="11">
    <location>
        <begin position="590"/>
        <end position="643"/>
    </location>
</feature>
<feature type="compositionally biased region" description="Polar residues" evidence="11">
    <location>
        <begin position="829"/>
        <end position="839"/>
    </location>
</feature>
<proteinExistence type="inferred from homology"/>
<dbReference type="InterPro" id="IPR031354">
    <property type="entry name" value="BRD4_CDT"/>
</dbReference>
<dbReference type="Pfam" id="PF17035">
    <property type="entry name" value="BET"/>
    <property type="match status" value="1"/>
</dbReference>
<feature type="compositionally biased region" description="Basic and acidic residues" evidence="11">
    <location>
        <begin position="840"/>
        <end position="859"/>
    </location>
</feature>